<dbReference type="SUPFAM" id="SSF49503">
    <property type="entry name" value="Cupredoxins"/>
    <property type="match status" value="1"/>
</dbReference>
<dbReference type="InterPro" id="IPR008972">
    <property type="entry name" value="Cupredoxin"/>
</dbReference>
<organism evidence="2 3">
    <name type="scientific">Linnemannia gamsii</name>
    <dbReference type="NCBI Taxonomy" id="64522"/>
    <lineage>
        <taxon>Eukaryota</taxon>
        <taxon>Fungi</taxon>
        <taxon>Fungi incertae sedis</taxon>
        <taxon>Mucoromycota</taxon>
        <taxon>Mortierellomycotina</taxon>
        <taxon>Mortierellomycetes</taxon>
        <taxon>Mortierellales</taxon>
        <taxon>Mortierellaceae</taxon>
        <taxon>Linnemannia</taxon>
    </lineage>
</organism>
<protein>
    <recommendedName>
        <fullName evidence="4">Phytocyanin domain-containing protein</fullName>
    </recommendedName>
</protein>
<dbReference type="EMBL" id="JAAAIM010000102">
    <property type="protein sequence ID" value="KAG0294906.1"/>
    <property type="molecule type" value="Genomic_DNA"/>
</dbReference>
<keyword evidence="3" id="KW-1185">Reference proteome</keyword>
<name>A0ABQ7KAY8_9FUNG</name>
<dbReference type="Gene3D" id="2.60.40.420">
    <property type="entry name" value="Cupredoxins - blue copper proteins"/>
    <property type="match status" value="1"/>
</dbReference>
<reference evidence="2 3" key="1">
    <citation type="journal article" date="2020" name="Fungal Divers.">
        <title>Resolving the Mortierellaceae phylogeny through synthesis of multi-gene phylogenetics and phylogenomics.</title>
        <authorList>
            <person name="Vandepol N."/>
            <person name="Liber J."/>
            <person name="Desiro A."/>
            <person name="Na H."/>
            <person name="Kennedy M."/>
            <person name="Barry K."/>
            <person name="Grigoriev I.V."/>
            <person name="Miller A.N."/>
            <person name="O'Donnell K."/>
            <person name="Stajich J.E."/>
            <person name="Bonito G."/>
        </authorList>
    </citation>
    <scope>NUCLEOTIDE SEQUENCE [LARGE SCALE GENOMIC DNA]</scope>
    <source>
        <strain evidence="2 3">AD045</strain>
    </source>
</reference>
<comment type="caution">
    <text evidence="2">The sequence shown here is derived from an EMBL/GenBank/DDBJ whole genome shotgun (WGS) entry which is preliminary data.</text>
</comment>
<evidence type="ECO:0000313" key="2">
    <source>
        <dbReference type="EMBL" id="KAG0294906.1"/>
    </source>
</evidence>
<keyword evidence="1" id="KW-0732">Signal</keyword>
<feature type="signal peptide" evidence="1">
    <location>
        <begin position="1"/>
        <end position="18"/>
    </location>
</feature>
<evidence type="ECO:0008006" key="4">
    <source>
        <dbReference type="Google" id="ProtNLM"/>
    </source>
</evidence>
<evidence type="ECO:0000256" key="1">
    <source>
        <dbReference type="SAM" id="SignalP"/>
    </source>
</evidence>
<proteinExistence type="predicted"/>
<feature type="chain" id="PRO_5046221611" description="Phytocyanin domain-containing protein" evidence="1">
    <location>
        <begin position="19"/>
        <end position="124"/>
    </location>
</feature>
<evidence type="ECO:0000313" key="3">
    <source>
        <dbReference type="Proteomes" id="UP001194696"/>
    </source>
</evidence>
<accession>A0ABQ7KAY8</accession>
<dbReference type="Proteomes" id="UP001194696">
    <property type="component" value="Unassembled WGS sequence"/>
</dbReference>
<gene>
    <name evidence="2" type="ORF">BGZ96_000230</name>
</gene>
<sequence>MKITIFSTVALFVSPALAAKTWDVNVVNGLFYPQELNISPGDTVRWPNNDGGNHAIVQTTAGYRTCNKLAGGFNSGTKTKGQPYQRTFPRAGTTNYKDGVGSNCVNGATGTIIVSAAAAGGSSP</sequence>